<comment type="caution">
    <text evidence="1">The sequence shown here is derived from an EMBL/GenBank/DDBJ whole genome shotgun (WGS) entry which is preliminary data.</text>
</comment>
<dbReference type="AlphaFoldDB" id="A0A9P8M1T4"/>
<protein>
    <submittedName>
        <fullName evidence="1">Uncharacterized protein</fullName>
    </submittedName>
</protein>
<evidence type="ECO:0000313" key="1">
    <source>
        <dbReference type="EMBL" id="KAH0577797.1"/>
    </source>
</evidence>
<name>A0A9P8M1T4_9EUKA</name>
<evidence type="ECO:0000313" key="2">
    <source>
        <dbReference type="Proteomes" id="UP000018208"/>
    </source>
</evidence>
<dbReference type="GeneID" id="94295174"/>
<gene>
    <name evidence="1" type="ORF">SS50377_21151</name>
</gene>
<keyword evidence="2" id="KW-1185">Reference proteome</keyword>
<dbReference type="EMBL" id="AUWU02000001">
    <property type="protein sequence ID" value="KAH0577797.1"/>
    <property type="molecule type" value="Genomic_DNA"/>
</dbReference>
<dbReference type="RefSeq" id="XP_067768570.1">
    <property type="nucleotide sequence ID" value="XM_067905088.1"/>
</dbReference>
<dbReference type="Proteomes" id="UP000018208">
    <property type="component" value="Unassembled WGS sequence"/>
</dbReference>
<sequence>MDSKFSEQKQQLLASQKKLGRNQIISVYDTQRNIYVKKAQIKDQNRKTVQEQKRLASIELLQLQAKK</sequence>
<reference evidence="1 2" key="1">
    <citation type="journal article" date="2014" name="PLoS Genet.">
        <title>The Genome of Spironucleus salmonicida Highlights a Fish Pathogen Adapted to Fluctuating Environments.</title>
        <authorList>
            <person name="Xu F."/>
            <person name="Jerlstrom-Hultqvist J."/>
            <person name="Einarsson E."/>
            <person name="Astvaldsson A."/>
            <person name="Svard S.G."/>
            <person name="Andersson J.O."/>
        </authorList>
    </citation>
    <scope>NUCLEOTIDE SEQUENCE [LARGE SCALE GENOMIC DNA]</scope>
    <source>
        <strain evidence="1 2">ATCC 50377</strain>
    </source>
</reference>
<dbReference type="KEGG" id="ssao:94295174"/>
<organism evidence="1 2">
    <name type="scientific">Spironucleus salmonicida</name>
    <dbReference type="NCBI Taxonomy" id="348837"/>
    <lineage>
        <taxon>Eukaryota</taxon>
        <taxon>Metamonada</taxon>
        <taxon>Diplomonadida</taxon>
        <taxon>Hexamitidae</taxon>
        <taxon>Hexamitinae</taxon>
        <taxon>Spironucleus</taxon>
    </lineage>
</organism>
<accession>A0A9P8M1T4</accession>
<proteinExistence type="predicted"/>